<keyword evidence="1" id="KW-1133">Transmembrane helix</keyword>
<name>A0A7W9BC48_9SPHN</name>
<gene>
    <name evidence="3" type="ORF">FHS94_001283</name>
</gene>
<evidence type="ECO:0000313" key="4">
    <source>
        <dbReference type="Proteomes" id="UP000546200"/>
    </source>
</evidence>
<feature type="transmembrane region" description="Helical" evidence="1">
    <location>
        <begin position="92"/>
        <end position="114"/>
    </location>
</feature>
<protein>
    <submittedName>
        <fullName evidence="3">Putative membrane protein</fullName>
    </submittedName>
</protein>
<dbReference type="InterPro" id="IPR019251">
    <property type="entry name" value="DUF2231_TM"/>
</dbReference>
<keyword evidence="1" id="KW-0472">Membrane</keyword>
<organism evidence="3 4">
    <name type="scientific">Sphingomonas aerophila</name>
    <dbReference type="NCBI Taxonomy" id="1344948"/>
    <lineage>
        <taxon>Bacteria</taxon>
        <taxon>Pseudomonadati</taxon>
        <taxon>Pseudomonadota</taxon>
        <taxon>Alphaproteobacteria</taxon>
        <taxon>Sphingomonadales</taxon>
        <taxon>Sphingomonadaceae</taxon>
        <taxon>Sphingomonas</taxon>
    </lineage>
</organism>
<keyword evidence="1" id="KW-0812">Transmembrane</keyword>
<comment type="caution">
    <text evidence="3">The sequence shown here is derived from an EMBL/GenBank/DDBJ whole genome shotgun (WGS) entry which is preliminary data.</text>
</comment>
<keyword evidence="4" id="KW-1185">Reference proteome</keyword>
<evidence type="ECO:0000259" key="2">
    <source>
        <dbReference type="Pfam" id="PF09990"/>
    </source>
</evidence>
<dbReference type="Pfam" id="PF09990">
    <property type="entry name" value="DUF2231"/>
    <property type="match status" value="1"/>
</dbReference>
<feature type="domain" description="DUF2231" evidence="2">
    <location>
        <begin position="20"/>
        <end position="150"/>
    </location>
</feature>
<dbReference type="InterPro" id="IPR016923">
    <property type="entry name" value="UCP029509"/>
</dbReference>
<reference evidence="3 4" key="1">
    <citation type="submission" date="2020-08" db="EMBL/GenBank/DDBJ databases">
        <title>Genomic Encyclopedia of Type Strains, Phase IV (KMG-IV): sequencing the most valuable type-strain genomes for metagenomic binning, comparative biology and taxonomic classification.</title>
        <authorList>
            <person name="Goeker M."/>
        </authorList>
    </citation>
    <scope>NUCLEOTIDE SEQUENCE [LARGE SCALE GENOMIC DNA]</scope>
    <source>
        <strain evidence="3 4">DSM 100044</strain>
    </source>
</reference>
<proteinExistence type="predicted"/>
<sequence>MATTYSSSDHRLTPARTHAHPIHGILSAYPLALFSGALVADIAYVNSANMQWANFAVWMIAGGCAMGVLAAVAGIVDALVFRRRHRHRVRTAADWIHSVGTLAMLALGIINGFIHSRDGWTSVVPSGLILSIIVTALALITSWVGYTLQAQENR</sequence>
<dbReference type="RefSeq" id="WP_184055757.1">
    <property type="nucleotide sequence ID" value="NZ_JACIJK010000003.1"/>
</dbReference>
<feature type="transmembrane region" description="Helical" evidence="1">
    <location>
        <begin position="56"/>
        <end position="80"/>
    </location>
</feature>
<dbReference type="PIRSF" id="PIRSF029509">
    <property type="entry name" value="UCP029509"/>
    <property type="match status" value="1"/>
</dbReference>
<dbReference type="EMBL" id="JACIJK010000003">
    <property type="protein sequence ID" value="MBB5714452.1"/>
    <property type="molecule type" value="Genomic_DNA"/>
</dbReference>
<dbReference type="Proteomes" id="UP000546200">
    <property type="component" value="Unassembled WGS sequence"/>
</dbReference>
<feature type="transmembrane region" description="Helical" evidence="1">
    <location>
        <begin position="21"/>
        <end position="44"/>
    </location>
</feature>
<feature type="transmembrane region" description="Helical" evidence="1">
    <location>
        <begin position="126"/>
        <end position="148"/>
    </location>
</feature>
<evidence type="ECO:0000256" key="1">
    <source>
        <dbReference type="SAM" id="Phobius"/>
    </source>
</evidence>
<dbReference type="AlphaFoldDB" id="A0A7W9BC48"/>
<evidence type="ECO:0000313" key="3">
    <source>
        <dbReference type="EMBL" id="MBB5714452.1"/>
    </source>
</evidence>
<accession>A0A7W9BC48</accession>